<dbReference type="PANTHER" id="PTHR45947:SF3">
    <property type="entry name" value="SULFOQUINOVOSYL TRANSFERASE SQD2"/>
    <property type="match status" value="1"/>
</dbReference>
<dbReference type="GO" id="GO:0016757">
    <property type="term" value="F:glycosyltransferase activity"/>
    <property type="evidence" value="ECO:0007669"/>
    <property type="project" value="UniProtKB-KW"/>
</dbReference>
<proteinExistence type="predicted"/>
<dbReference type="Pfam" id="PF00534">
    <property type="entry name" value="Glycos_transf_1"/>
    <property type="match status" value="1"/>
</dbReference>
<sequence>MPEVRIAHVANFYGPRSGGIRTTMNALTAGYAAAGHEVHLVVPGPRDAWEPVPGGTLHTVAAPMVPRTGGYRMITRPDAVRSLLDGLEPDRIEVSDRTTLLGLGDWARARGVPSILMVHERIDGVLRAFTPDPFDGLLPPLAERWNRRSVARFDRVVATTEYAAAEVERLGLDVPVHRVPLGVDLGLFRPSAATERRRRSLAGEYEALVVVASRLSAEKRVDLAVDAVARLVHDGTPARLVVAGGGQHLPRLRRRAERAGVPHRFMAFVPDRERLAGVLACADVVVAPGPIETFGLAALEALACGTPVVVSRTSALPEVVGDAGAAPAPEPAAIAAAVREVLDRPVATRRAAARARAELFPWSLTVERMLALHGAPVLPSARRGAATHRAARSGVRAGA</sequence>
<evidence type="ECO:0000259" key="4">
    <source>
        <dbReference type="Pfam" id="PF00534"/>
    </source>
</evidence>
<evidence type="ECO:0000313" key="6">
    <source>
        <dbReference type="EMBL" id="BDZ42495.1"/>
    </source>
</evidence>
<dbReference type="Gene3D" id="3.40.50.2000">
    <property type="entry name" value="Glycogen Phosphorylase B"/>
    <property type="match status" value="2"/>
</dbReference>
<dbReference type="Proteomes" id="UP001321475">
    <property type="component" value="Chromosome"/>
</dbReference>
<feature type="domain" description="Glycosyl transferase family 1" evidence="4">
    <location>
        <begin position="196"/>
        <end position="355"/>
    </location>
</feature>
<dbReference type="InterPro" id="IPR028098">
    <property type="entry name" value="Glyco_trans_4-like_N"/>
</dbReference>
<protein>
    <recommendedName>
        <fullName evidence="1">D-inositol 3-phosphate glycosyltransferase</fullName>
    </recommendedName>
</protein>
<dbReference type="SUPFAM" id="SSF53756">
    <property type="entry name" value="UDP-Glycosyltransferase/glycogen phosphorylase"/>
    <property type="match status" value="1"/>
</dbReference>
<dbReference type="Pfam" id="PF13579">
    <property type="entry name" value="Glyco_trans_4_4"/>
    <property type="match status" value="1"/>
</dbReference>
<keyword evidence="3" id="KW-0808">Transferase</keyword>
<accession>A0ABN6XFC7</accession>
<evidence type="ECO:0000256" key="3">
    <source>
        <dbReference type="ARBA" id="ARBA00022679"/>
    </source>
</evidence>
<dbReference type="EMBL" id="AP027729">
    <property type="protein sequence ID" value="BDZ42495.1"/>
    <property type="molecule type" value="Genomic_DNA"/>
</dbReference>
<gene>
    <name evidence="6" type="ORF">GCM10025865_17940</name>
</gene>
<name>A0ABN6XFC7_9CELL</name>
<dbReference type="InterPro" id="IPR001296">
    <property type="entry name" value="Glyco_trans_1"/>
</dbReference>
<evidence type="ECO:0000256" key="2">
    <source>
        <dbReference type="ARBA" id="ARBA00022676"/>
    </source>
</evidence>
<evidence type="ECO:0000313" key="7">
    <source>
        <dbReference type="Proteomes" id="UP001321475"/>
    </source>
</evidence>
<keyword evidence="7" id="KW-1185">Reference proteome</keyword>
<reference evidence="7" key="1">
    <citation type="journal article" date="2019" name="Int. J. Syst. Evol. Microbiol.">
        <title>The Global Catalogue of Microorganisms (GCM) 10K type strain sequencing project: providing services to taxonomists for standard genome sequencing and annotation.</title>
        <authorList>
            <consortium name="The Broad Institute Genomics Platform"/>
            <consortium name="The Broad Institute Genome Sequencing Center for Infectious Disease"/>
            <person name="Wu L."/>
            <person name="Ma J."/>
        </authorList>
    </citation>
    <scope>NUCLEOTIDE SEQUENCE [LARGE SCALE GENOMIC DNA]</scope>
    <source>
        <strain evidence="7">NBRC 108565</strain>
    </source>
</reference>
<feature type="domain" description="Glycosyltransferase subfamily 4-like N-terminal" evidence="5">
    <location>
        <begin position="18"/>
        <end position="182"/>
    </location>
</feature>
<organism evidence="6 7">
    <name type="scientific">Paraoerskovia sediminicola</name>
    <dbReference type="NCBI Taxonomy" id="1138587"/>
    <lineage>
        <taxon>Bacteria</taxon>
        <taxon>Bacillati</taxon>
        <taxon>Actinomycetota</taxon>
        <taxon>Actinomycetes</taxon>
        <taxon>Micrococcales</taxon>
        <taxon>Cellulomonadaceae</taxon>
        <taxon>Paraoerskovia</taxon>
    </lineage>
</organism>
<dbReference type="InterPro" id="IPR050194">
    <property type="entry name" value="Glycosyltransferase_grp1"/>
</dbReference>
<evidence type="ECO:0000256" key="1">
    <source>
        <dbReference type="ARBA" id="ARBA00021292"/>
    </source>
</evidence>
<dbReference type="PANTHER" id="PTHR45947">
    <property type="entry name" value="SULFOQUINOVOSYL TRANSFERASE SQD2"/>
    <property type="match status" value="1"/>
</dbReference>
<keyword evidence="2 6" id="KW-0328">Glycosyltransferase</keyword>
<evidence type="ECO:0000259" key="5">
    <source>
        <dbReference type="Pfam" id="PF13579"/>
    </source>
</evidence>